<dbReference type="KEGG" id="pcav:D3880_15375"/>
<keyword evidence="1" id="KW-0732">Signal</keyword>
<dbReference type="Proteomes" id="UP000265560">
    <property type="component" value="Chromosome"/>
</dbReference>
<dbReference type="RefSeq" id="WP_119894307.1">
    <property type="nucleotide sequence ID" value="NZ_CP032419.1"/>
</dbReference>
<evidence type="ECO:0000313" key="3">
    <source>
        <dbReference type="Proteomes" id="UP000265560"/>
    </source>
</evidence>
<sequence>MNALPILALAALALAPLCSAQAIELNDQFRLIVTPTIVSDYRASGLSQTLGDPAAQLNVVLSHASGLYAGVWTSNVDFGHDSSTRQEIEYYAGYYWQITDDISLDTYYTKYDFPRESDFNQSDVQALLDVYGVLLGAKFANNVMGPEIWDEEEENLIHPAGKDEDLSSFLIGYRTLLPAEVGFEARYEYVDYKDDVFFSNDGSSRPDYRNWEIKLNRDLIGVTWGLSYIDTDLSKTECQSFTGFDDLCGPTVVASASKTF</sequence>
<dbReference type="Pfam" id="PF09694">
    <property type="entry name" value="Gcw_chp"/>
    <property type="match status" value="1"/>
</dbReference>
<gene>
    <name evidence="2" type="ORF">D3880_15375</name>
</gene>
<dbReference type="AlphaFoldDB" id="A0A385Z813"/>
<feature type="chain" id="PRO_5017231598" description="DUF481 domain-containing protein" evidence="1">
    <location>
        <begin position="23"/>
        <end position="260"/>
    </location>
</feature>
<reference evidence="3" key="1">
    <citation type="submission" date="2018-09" db="EMBL/GenBank/DDBJ databases">
        <authorList>
            <person name="Zhu H."/>
        </authorList>
    </citation>
    <scope>NUCLEOTIDE SEQUENCE [LARGE SCALE GENOMIC DNA]</scope>
    <source>
        <strain evidence="3">K2W31S-8</strain>
    </source>
</reference>
<dbReference type="OrthoDB" id="9793561at2"/>
<accession>A0A385Z813</accession>
<protein>
    <recommendedName>
        <fullName evidence="4">DUF481 domain-containing protein</fullName>
    </recommendedName>
</protein>
<feature type="signal peptide" evidence="1">
    <location>
        <begin position="1"/>
        <end position="22"/>
    </location>
</feature>
<evidence type="ECO:0000256" key="1">
    <source>
        <dbReference type="SAM" id="SignalP"/>
    </source>
</evidence>
<evidence type="ECO:0000313" key="2">
    <source>
        <dbReference type="EMBL" id="AYC33652.1"/>
    </source>
</evidence>
<name>A0A385Z813_9PSED</name>
<dbReference type="InterPro" id="IPR010239">
    <property type="entry name" value="CHP02001"/>
</dbReference>
<dbReference type="EMBL" id="CP032419">
    <property type="protein sequence ID" value="AYC33652.1"/>
    <property type="molecule type" value="Genomic_DNA"/>
</dbReference>
<keyword evidence="3" id="KW-1185">Reference proteome</keyword>
<organism evidence="2 3">
    <name type="scientific">Pseudomonas cavernae</name>
    <dbReference type="NCBI Taxonomy" id="2320867"/>
    <lineage>
        <taxon>Bacteria</taxon>
        <taxon>Pseudomonadati</taxon>
        <taxon>Pseudomonadota</taxon>
        <taxon>Gammaproteobacteria</taxon>
        <taxon>Pseudomonadales</taxon>
        <taxon>Pseudomonadaceae</taxon>
        <taxon>Pseudomonas</taxon>
    </lineage>
</organism>
<proteinExistence type="predicted"/>
<evidence type="ECO:0008006" key="4">
    <source>
        <dbReference type="Google" id="ProtNLM"/>
    </source>
</evidence>
<dbReference type="NCBIfam" id="TIGR02001">
    <property type="entry name" value="gcw_chp"/>
    <property type="match status" value="1"/>
</dbReference>